<dbReference type="Gene3D" id="3.30.70.80">
    <property type="entry name" value="Peptidase S8 propeptide/proteinase inhibitor I9"/>
    <property type="match status" value="1"/>
</dbReference>
<evidence type="ECO:0000256" key="6">
    <source>
        <dbReference type="RuleBase" id="RU003355"/>
    </source>
</evidence>
<dbReference type="InterPro" id="IPR023827">
    <property type="entry name" value="Peptidase_S8_Asp-AS"/>
</dbReference>
<dbReference type="Pfam" id="PF00082">
    <property type="entry name" value="Peptidase_S8"/>
    <property type="match status" value="1"/>
</dbReference>
<evidence type="ECO:0000256" key="4">
    <source>
        <dbReference type="ARBA" id="ARBA00022825"/>
    </source>
</evidence>
<feature type="signal peptide" evidence="7">
    <location>
        <begin position="1"/>
        <end position="22"/>
    </location>
</feature>
<evidence type="ECO:0000259" key="9">
    <source>
        <dbReference type="Pfam" id="PF05922"/>
    </source>
</evidence>
<proteinExistence type="inferred from homology"/>
<comment type="caution">
    <text evidence="10">The sequence shown here is derived from an EMBL/GenBank/DDBJ whole genome shotgun (WGS) entry which is preliminary data.</text>
</comment>
<feature type="active site" description="Charge relay system" evidence="5">
    <location>
        <position position="332"/>
    </location>
</feature>
<evidence type="ECO:0000313" key="11">
    <source>
        <dbReference type="Proteomes" id="UP001291309"/>
    </source>
</evidence>
<dbReference type="Proteomes" id="UP001291309">
    <property type="component" value="Unassembled WGS sequence"/>
</dbReference>
<dbReference type="InterPro" id="IPR037045">
    <property type="entry name" value="S8pro/Inhibitor_I9_sf"/>
</dbReference>
<accession>A0ABU5H8D7</accession>
<dbReference type="EMBL" id="JAXIVS010000006">
    <property type="protein sequence ID" value="MDY7228355.1"/>
    <property type="molecule type" value="Genomic_DNA"/>
</dbReference>
<dbReference type="PROSITE" id="PS00136">
    <property type="entry name" value="SUBTILASE_ASP"/>
    <property type="match status" value="1"/>
</dbReference>
<evidence type="ECO:0000256" key="1">
    <source>
        <dbReference type="ARBA" id="ARBA00011073"/>
    </source>
</evidence>
<dbReference type="RefSeq" id="WP_321547084.1">
    <property type="nucleotide sequence ID" value="NZ_JAXIVS010000006.1"/>
</dbReference>
<dbReference type="EC" id="3.4.-.-" evidence="10"/>
<feature type="domain" description="Inhibitor I9" evidence="9">
    <location>
        <begin position="65"/>
        <end position="105"/>
    </location>
</feature>
<dbReference type="InterPro" id="IPR050131">
    <property type="entry name" value="Peptidase_S8_subtilisin-like"/>
</dbReference>
<feature type="active site" description="Charge relay system" evidence="5">
    <location>
        <position position="180"/>
    </location>
</feature>
<dbReference type="InterPro" id="IPR034193">
    <property type="entry name" value="PCSK9_ProteinaseK-like"/>
</dbReference>
<feature type="domain" description="Peptidase S8/S53" evidence="8">
    <location>
        <begin position="147"/>
        <end position="360"/>
    </location>
</feature>
<dbReference type="PROSITE" id="PS51892">
    <property type="entry name" value="SUBTILASE"/>
    <property type="match status" value="1"/>
</dbReference>
<protein>
    <submittedName>
        <fullName evidence="10">S8 family peptidase</fullName>
        <ecNumber evidence="10">3.4.-.-</ecNumber>
    </submittedName>
</protein>
<gene>
    <name evidence="10" type="ORF">SYV04_18180</name>
</gene>
<dbReference type="CDD" id="cd04077">
    <property type="entry name" value="Peptidases_S8_PCSK9_ProteinaseK_like"/>
    <property type="match status" value="1"/>
</dbReference>
<comment type="similarity">
    <text evidence="1 5 6">Belongs to the peptidase S8 family.</text>
</comment>
<dbReference type="Pfam" id="PF05922">
    <property type="entry name" value="Inhibitor_I9"/>
    <property type="match status" value="1"/>
</dbReference>
<organism evidence="10 11">
    <name type="scientific">Hyalangium rubrum</name>
    <dbReference type="NCBI Taxonomy" id="3103134"/>
    <lineage>
        <taxon>Bacteria</taxon>
        <taxon>Pseudomonadati</taxon>
        <taxon>Myxococcota</taxon>
        <taxon>Myxococcia</taxon>
        <taxon>Myxococcales</taxon>
        <taxon>Cystobacterineae</taxon>
        <taxon>Archangiaceae</taxon>
        <taxon>Hyalangium</taxon>
    </lineage>
</organism>
<dbReference type="PANTHER" id="PTHR43806">
    <property type="entry name" value="PEPTIDASE S8"/>
    <property type="match status" value="1"/>
</dbReference>
<dbReference type="PROSITE" id="PS00138">
    <property type="entry name" value="SUBTILASE_SER"/>
    <property type="match status" value="1"/>
</dbReference>
<evidence type="ECO:0000256" key="2">
    <source>
        <dbReference type="ARBA" id="ARBA00022670"/>
    </source>
</evidence>
<dbReference type="PANTHER" id="PTHR43806:SF11">
    <property type="entry name" value="CEREVISIN-RELATED"/>
    <property type="match status" value="1"/>
</dbReference>
<dbReference type="SUPFAM" id="SSF52743">
    <property type="entry name" value="Subtilisin-like"/>
    <property type="match status" value="1"/>
</dbReference>
<dbReference type="InterPro" id="IPR015500">
    <property type="entry name" value="Peptidase_S8_subtilisin-rel"/>
</dbReference>
<evidence type="ECO:0000256" key="3">
    <source>
        <dbReference type="ARBA" id="ARBA00022801"/>
    </source>
</evidence>
<dbReference type="InterPro" id="IPR000209">
    <property type="entry name" value="Peptidase_S8/S53_dom"/>
</dbReference>
<feature type="active site" description="Charge relay system" evidence="5">
    <location>
        <position position="149"/>
    </location>
</feature>
<reference evidence="10 11" key="1">
    <citation type="submission" date="2023-12" db="EMBL/GenBank/DDBJ databases">
        <title>the genome sequence of Hyalangium sp. s54d21.</title>
        <authorList>
            <person name="Zhang X."/>
        </authorList>
    </citation>
    <scope>NUCLEOTIDE SEQUENCE [LARGE SCALE GENOMIC DNA]</scope>
    <source>
        <strain evidence="11">s54d21</strain>
    </source>
</reference>
<evidence type="ECO:0000256" key="5">
    <source>
        <dbReference type="PROSITE-ProRule" id="PRU01240"/>
    </source>
</evidence>
<dbReference type="GO" id="GO:0016787">
    <property type="term" value="F:hydrolase activity"/>
    <property type="evidence" value="ECO:0007669"/>
    <property type="project" value="UniProtKB-KW"/>
</dbReference>
<dbReference type="InterPro" id="IPR010259">
    <property type="entry name" value="S8pro/Inhibitor_I9"/>
</dbReference>
<dbReference type="PRINTS" id="PR00723">
    <property type="entry name" value="SUBTILISIN"/>
</dbReference>
<dbReference type="InterPro" id="IPR036852">
    <property type="entry name" value="Peptidase_S8/S53_dom_sf"/>
</dbReference>
<keyword evidence="4 5" id="KW-0720">Serine protease</keyword>
<dbReference type="InterPro" id="IPR023828">
    <property type="entry name" value="Peptidase_S8_Ser-AS"/>
</dbReference>
<keyword evidence="3 5" id="KW-0378">Hydrolase</keyword>
<sequence>MKLKHVVFMTAALLGGVEQANAASSPAYEAPLIRAQGEGIEGQYIVVLNEGADPGIMARGVQIAPLHVYNRALVGFAAKLSSDQLSQLRKDSRVKYLEQDQVVRADATQLMDANGDPWGLDRIDQRNLPLNGQYTYTSTAPSVTAYVIDTGILTSHVDFGGTATNVFDAFGGTGQDCNGHGTHVAATIGGATHGVAKNVSLRGVKVLDCNGSGSFSGVIAGINFVQANAVAPAVANLSLGGGYSAAVNAAVTSLSNSGVFVAVAAGNNNANACNYSPASTPEAYTTAASTKTDARATYSNYGTCVDGYAPGTAIKSAWHTTNTATNIISGTSMASPHVAGCAALYKQQFGNQPSATVASAIAGLSTPNKITGNPAGTPNKLLFCGADVWSKDKPVDTGNEPDAATASLNMWESDDIWNSLSASGPSHQNPEFGQSNYLHVRLRNRGLTQGGGPVTFYYANASTGLGWSGSWTPIGTFNTPPINPNSSPLEVVMPWTPPATGHYCILVRYTGEPMAYAETADVNYNTRQNNNIVWRNMNIVDLVAGPQLVKFIVRNILRRPSSMSLRLQDSLVGQVPFSRHGVLTAYLPPELHERWLAGGGRAIGLKDMGRGWFQVVTTDAEFQGIALEPGEAFTVELEFRATVPTTQGFKIDAIQFDKEQVEPIGGVTYQVRMPSK</sequence>
<dbReference type="SUPFAM" id="SSF54897">
    <property type="entry name" value="Protease propeptides/inhibitors"/>
    <property type="match status" value="1"/>
</dbReference>
<name>A0ABU5H8D7_9BACT</name>
<evidence type="ECO:0000259" key="8">
    <source>
        <dbReference type="Pfam" id="PF00082"/>
    </source>
</evidence>
<keyword evidence="7" id="KW-0732">Signal</keyword>
<feature type="chain" id="PRO_5045804746" evidence="7">
    <location>
        <begin position="23"/>
        <end position="676"/>
    </location>
</feature>
<keyword evidence="2 5" id="KW-0645">Protease</keyword>
<evidence type="ECO:0000313" key="10">
    <source>
        <dbReference type="EMBL" id="MDY7228355.1"/>
    </source>
</evidence>
<evidence type="ECO:0000256" key="7">
    <source>
        <dbReference type="SAM" id="SignalP"/>
    </source>
</evidence>
<keyword evidence="11" id="KW-1185">Reference proteome</keyword>
<dbReference type="Gene3D" id="3.40.50.200">
    <property type="entry name" value="Peptidase S8/S53 domain"/>
    <property type="match status" value="1"/>
</dbReference>